<evidence type="ECO:0000313" key="2">
    <source>
        <dbReference type="EMBL" id="KAL3523625.1"/>
    </source>
</evidence>
<dbReference type="CDD" id="cd03784">
    <property type="entry name" value="GT1_Gtf-like"/>
    <property type="match status" value="1"/>
</dbReference>
<name>A0ABD2ZVX2_9GENT</name>
<accession>A0ABD2ZVX2</accession>
<keyword evidence="3" id="KW-1185">Reference proteome</keyword>
<evidence type="ECO:0000256" key="1">
    <source>
        <dbReference type="ARBA" id="ARBA00022679"/>
    </source>
</evidence>
<dbReference type="Pfam" id="PF00201">
    <property type="entry name" value="UDPGT"/>
    <property type="match status" value="1"/>
</dbReference>
<dbReference type="AlphaFoldDB" id="A0ABD2ZVX2"/>
<dbReference type="InterPro" id="IPR002213">
    <property type="entry name" value="UDP_glucos_trans"/>
</dbReference>
<comment type="caution">
    <text evidence="2">The sequence shown here is derived from an EMBL/GenBank/DDBJ whole genome shotgun (WGS) entry which is preliminary data.</text>
</comment>
<dbReference type="SUPFAM" id="SSF53756">
    <property type="entry name" value="UDP-Glycosyltransferase/glycogen phosphorylase"/>
    <property type="match status" value="1"/>
</dbReference>
<dbReference type="Proteomes" id="UP001630127">
    <property type="component" value="Unassembled WGS sequence"/>
</dbReference>
<sequence>MILMHGSVGGFVSHCGWSSVTEAMKFGVPIIAVPMIYDQPINARVLENIGIGVEVVKDKEGRIQREKLATAIEQVISEETGEDLRRKARLLSGKIRSKG</sequence>
<evidence type="ECO:0000313" key="3">
    <source>
        <dbReference type="Proteomes" id="UP001630127"/>
    </source>
</evidence>
<dbReference type="Gene3D" id="3.40.50.2000">
    <property type="entry name" value="Glycogen Phosphorylase B"/>
    <property type="match status" value="1"/>
</dbReference>
<gene>
    <name evidence="2" type="ORF">ACH5RR_016459</name>
</gene>
<dbReference type="GO" id="GO:1901135">
    <property type="term" value="P:carbohydrate derivative metabolic process"/>
    <property type="evidence" value="ECO:0007669"/>
    <property type="project" value="UniProtKB-ARBA"/>
</dbReference>
<keyword evidence="1" id="KW-0808">Transferase</keyword>
<organism evidence="2 3">
    <name type="scientific">Cinchona calisaya</name>
    <dbReference type="NCBI Taxonomy" id="153742"/>
    <lineage>
        <taxon>Eukaryota</taxon>
        <taxon>Viridiplantae</taxon>
        <taxon>Streptophyta</taxon>
        <taxon>Embryophyta</taxon>
        <taxon>Tracheophyta</taxon>
        <taxon>Spermatophyta</taxon>
        <taxon>Magnoliopsida</taxon>
        <taxon>eudicotyledons</taxon>
        <taxon>Gunneridae</taxon>
        <taxon>Pentapetalae</taxon>
        <taxon>asterids</taxon>
        <taxon>lamiids</taxon>
        <taxon>Gentianales</taxon>
        <taxon>Rubiaceae</taxon>
        <taxon>Cinchonoideae</taxon>
        <taxon>Cinchoneae</taxon>
        <taxon>Cinchona</taxon>
    </lineage>
</organism>
<dbReference type="PANTHER" id="PTHR48044">
    <property type="entry name" value="GLYCOSYLTRANSFERASE"/>
    <property type="match status" value="1"/>
</dbReference>
<dbReference type="GO" id="GO:0008194">
    <property type="term" value="F:UDP-glycosyltransferase activity"/>
    <property type="evidence" value="ECO:0007669"/>
    <property type="project" value="UniProtKB-ARBA"/>
</dbReference>
<proteinExistence type="predicted"/>
<reference evidence="2 3" key="1">
    <citation type="submission" date="2024-11" db="EMBL/GenBank/DDBJ databases">
        <title>A near-complete genome assembly of Cinchona calisaya.</title>
        <authorList>
            <person name="Lian D.C."/>
            <person name="Zhao X.W."/>
            <person name="Wei L."/>
        </authorList>
    </citation>
    <scope>NUCLEOTIDE SEQUENCE [LARGE SCALE GENOMIC DNA]</scope>
    <source>
        <tissue evidence="2">Nenye</tissue>
    </source>
</reference>
<protein>
    <submittedName>
        <fullName evidence="2">Uncharacterized protein</fullName>
    </submittedName>
</protein>
<dbReference type="PANTHER" id="PTHR48044:SF39">
    <property type="entry name" value="GLYCOSYLTRANSFERASE"/>
    <property type="match status" value="1"/>
</dbReference>
<dbReference type="EMBL" id="JBJUIK010000007">
    <property type="protein sequence ID" value="KAL3523625.1"/>
    <property type="molecule type" value="Genomic_DNA"/>
</dbReference>